<evidence type="ECO:0000313" key="1">
    <source>
        <dbReference type="EMBL" id="RDB15116.1"/>
    </source>
</evidence>
<dbReference type="Proteomes" id="UP000076154">
    <property type="component" value="Unassembled WGS sequence"/>
</dbReference>
<feature type="non-terminal residue" evidence="1">
    <location>
        <position position="82"/>
    </location>
</feature>
<protein>
    <submittedName>
        <fullName evidence="1">Uncharacterized protein</fullName>
    </submittedName>
</protein>
<comment type="caution">
    <text evidence="1">The sequence shown here is derived from an EMBL/GenBank/DDBJ whole genome shotgun (WGS) entry which is preliminary data.</text>
</comment>
<accession>A0A369J8C8</accession>
<dbReference type="EMBL" id="LUEZ02000214">
    <property type="protein sequence ID" value="RDB15116.1"/>
    <property type="molecule type" value="Genomic_DNA"/>
</dbReference>
<evidence type="ECO:0000313" key="2">
    <source>
        <dbReference type="Proteomes" id="UP000076154"/>
    </source>
</evidence>
<dbReference type="AlphaFoldDB" id="A0A369J8C8"/>
<gene>
    <name evidence="1" type="ORF">Hypma_005218</name>
</gene>
<organism evidence="1 2">
    <name type="scientific">Hypsizygus marmoreus</name>
    <name type="common">White beech mushroom</name>
    <name type="synonym">Agaricus marmoreus</name>
    <dbReference type="NCBI Taxonomy" id="39966"/>
    <lineage>
        <taxon>Eukaryota</taxon>
        <taxon>Fungi</taxon>
        <taxon>Dikarya</taxon>
        <taxon>Basidiomycota</taxon>
        <taxon>Agaricomycotina</taxon>
        <taxon>Agaricomycetes</taxon>
        <taxon>Agaricomycetidae</taxon>
        <taxon>Agaricales</taxon>
        <taxon>Tricholomatineae</taxon>
        <taxon>Lyophyllaceae</taxon>
        <taxon>Hypsizygus</taxon>
    </lineage>
</organism>
<dbReference type="InParanoid" id="A0A369J8C8"/>
<name>A0A369J8C8_HYPMA</name>
<sequence length="82" mass="9246">MSHGKVHVDGIGISHSAHDADAGDSTINWCLWDRDMMMRYYWGFRVGHVYAHKSVDTWLRSPGVGVTVDDAQPHPVQKDLLD</sequence>
<proteinExistence type="predicted"/>
<reference evidence="1" key="1">
    <citation type="submission" date="2018-04" db="EMBL/GenBank/DDBJ databases">
        <title>Whole genome sequencing of Hypsizygus marmoreus.</title>
        <authorList>
            <person name="Choi I.-G."/>
            <person name="Min B."/>
            <person name="Kim J.-G."/>
            <person name="Kim S."/>
            <person name="Oh Y.-L."/>
            <person name="Kong W.-S."/>
            <person name="Park H."/>
            <person name="Jeong J."/>
            <person name="Song E.-S."/>
        </authorList>
    </citation>
    <scope>NUCLEOTIDE SEQUENCE [LARGE SCALE GENOMIC DNA]</scope>
    <source>
        <strain evidence="1">51987-8</strain>
    </source>
</reference>
<keyword evidence="2" id="KW-1185">Reference proteome</keyword>
<dbReference type="OrthoDB" id="10644933at2759"/>